<accession>A0A2S4VJ19</accession>
<dbReference type="EMBL" id="PKSL01000054">
    <property type="protein sequence ID" value="POW09532.1"/>
    <property type="molecule type" value="Genomic_DNA"/>
</dbReference>
<feature type="chain" id="PRO_5015634590" description="Cullin family profile domain-containing protein" evidence="1">
    <location>
        <begin position="22"/>
        <end position="810"/>
    </location>
</feature>
<sequence length="810" mass="94023">MRSLTIHAFLGASFLILGCWGGLIPERRAAEVFKDVYADLGLTDMQSVSKSRKKPKESHINTITQSLNDLGQHGRDRLLDKIVNDWDSIFGRGRIEFEGSWKKYMVDSRFTKTGTDFPETPEEEQLRGTLHNLCNEANNAWAKLRRVDLEALMLHARNELGYLKVTNDTVRVAVDFYTFILAWRSSLMNDSFAYALAISRSGYKWPDHRDDPLIKKISSWSRAKQSITFQDYQKAVHNMIPRRCNEIPIQSRMGHYDKESCHINIIRNFLEYSSNIDFSFLGEESYSLFWKHLLSSAAEGGFQPLMNEYKEFCSYYRNGIPFDNSFEYYQRISQFSKKIQNHLASETDIIPTSQVGRLEKIPASYGLAQDLQPFKRTRASTVDGERSLFSISRLVINYVEEFSQQTRQKGIISKFSPEERAKDSQLEQIAILICDHWSPIYNSGEDVTTYDVNLEVEKQKFPFFVEHTMLRIMGNSEPSYSRLRNLILQKVFDDQGSLQDRSDSEIHEIRRVISEMNSKSATMDAEEIKKKYNDELNVKLSKFQMTAILNPGQVLIQNHETSWEQINRLTIQEFSSISSKDARRLVLLLEHGHRLRRNLPILNNIYYCMAKTNPSEKELILELVGRRLKLLKGYISERESDVFSQMYALIQENSDQVCYKNWTNTLLKPLSSLPHYSAKAFDDIWWESSRRTYLSRLSMHKPRFDTILLFGDVQKKFLTPEINQKLAKTTEDLMLSSIEDEIEIMAHMLKRGQVDEFLEKEVGYLINEEAEKEDQQALKKCDCCGLFILPAGHETKLEAQSLQSIIKLKT</sequence>
<name>A0A2S4VJ19_9BASI</name>
<evidence type="ECO:0000313" key="3">
    <source>
        <dbReference type="Proteomes" id="UP000239156"/>
    </source>
</evidence>
<evidence type="ECO:0000256" key="1">
    <source>
        <dbReference type="SAM" id="SignalP"/>
    </source>
</evidence>
<comment type="caution">
    <text evidence="2">The sequence shown here is derived from an EMBL/GenBank/DDBJ whole genome shotgun (WGS) entry which is preliminary data.</text>
</comment>
<dbReference type="Proteomes" id="UP000239156">
    <property type="component" value="Unassembled WGS sequence"/>
</dbReference>
<dbReference type="PROSITE" id="PS51257">
    <property type="entry name" value="PROKAR_LIPOPROTEIN"/>
    <property type="match status" value="1"/>
</dbReference>
<gene>
    <name evidence="2" type="ORF">PSTT_06759</name>
</gene>
<evidence type="ECO:0000313" key="2">
    <source>
        <dbReference type="EMBL" id="POW09532.1"/>
    </source>
</evidence>
<dbReference type="VEuPathDB" id="FungiDB:PSTT_06759"/>
<keyword evidence="1" id="KW-0732">Signal</keyword>
<keyword evidence="3" id="KW-1185">Reference proteome</keyword>
<reference evidence="2" key="1">
    <citation type="submission" date="2017-12" db="EMBL/GenBank/DDBJ databases">
        <title>Gene loss provides genomic basis for host adaptation in cereal stripe rust fungi.</title>
        <authorList>
            <person name="Xia C."/>
        </authorList>
    </citation>
    <scope>NUCLEOTIDE SEQUENCE [LARGE SCALE GENOMIC DNA]</scope>
    <source>
        <strain evidence="2">93-210</strain>
    </source>
</reference>
<organism evidence="2 3">
    <name type="scientific">Puccinia striiformis</name>
    <dbReference type="NCBI Taxonomy" id="27350"/>
    <lineage>
        <taxon>Eukaryota</taxon>
        <taxon>Fungi</taxon>
        <taxon>Dikarya</taxon>
        <taxon>Basidiomycota</taxon>
        <taxon>Pucciniomycotina</taxon>
        <taxon>Pucciniomycetes</taxon>
        <taxon>Pucciniales</taxon>
        <taxon>Pucciniaceae</taxon>
        <taxon>Puccinia</taxon>
    </lineage>
</organism>
<dbReference type="VEuPathDB" id="FungiDB:PSHT_02795"/>
<evidence type="ECO:0008006" key="4">
    <source>
        <dbReference type="Google" id="ProtNLM"/>
    </source>
</evidence>
<feature type="signal peptide" evidence="1">
    <location>
        <begin position="1"/>
        <end position="21"/>
    </location>
</feature>
<dbReference type="AlphaFoldDB" id="A0A2S4VJ19"/>
<proteinExistence type="predicted"/>
<protein>
    <recommendedName>
        <fullName evidence="4">Cullin family profile domain-containing protein</fullName>
    </recommendedName>
</protein>